<proteinExistence type="predicted"/>
<sequence length="93" mass="10436">MDAHEHHWLLLKLNNVLEDVFFVLEWRLRVLAKDVVSDERGLRPGTFDALLARARGGCASQSRIKRGGSVPAPTTTQVRSISSRLMAIYEFTG</sequence>
<keyword evidence="2" id="KW-1185">Reference proteome</keyword>
<evidence type="ECO:0000313" key="2">
    <source>
        <dbReference type="Proteomes" id="UP000016935"/>
    </source>
</evidence>
<dbReference type="HOGENOM" id="CLU_2401052_0_0_1"/>
<dbReference type="GeneID" id="19402402"/>
<dbReference type="RefSeq" id="XP_008027984.1">
    <property type="nucleotide sequence ID" value="XM_008029793.1"/>
</dbReference>
<dbReference type="Proteomes" id="UP000016935">
    <property type="component" value="Unassembled WGS sequence"/>
</dbReference>
<accession>R0IFC5</accession>
<evidence type="ECO:0000313" key="1">
    <source>
        <dbReference type="EMBL" id="EOA83766.1"/>
    </source>
</evidence>
<dbReference type="EMBL" id="KB908814">
    <property type="protein sequence ID" value="EOA83766.1"/>
    <property type="molecule type" value="Genomic_DNA"/>
</dbReference>
<dbReference type="AlphaFoldDB" id="R0IFC5"/>
<reference evidence="1 2" key="2">
    <citation type="journal article" date="2013" name="PLoS Genet.">
        <title>Comparative genome structure, secondary metabolite, and effector coding capacity across Cochliobolus pathogens.</title>
        <authorList>
            <person name="Condon B.J."/>
            <person name="Leng Y."/>
            <person name="Wu D."/>
            <person name="Bushley K.E."/>
            <person name="Ohm R.A."/>
            <person name="Otillar R."/>
            <person name="Martin J."/>
            <person name="Schackwitz W."/>
            <person name="Grimwood J."/>
            <person name="MohdZainudin N."/>
            <person name="Xue C."/>
            <person name="Wang R."/>
            <person name="Manning V.A."/>
            <person name="Dhillon B."/>
            <person name="Tu Z.J."/>
            <person name="Steffenson B.J."/>
            <person name="Salamov A."/>
            <person name="Sun H."/>
            <person name="Lowry S."/>
            <person name="LaButti K."/>
            <person name="Han J."/>
            <person name="Copeland A."/>
            <person name="Lindquist E."/>
            <person name="Barry K."/>
            <person name="Schmutz J."/>
            <person name="Baker S.E."/>
            <person name="Ciuffetti L.M."/>
            <person name="Grigoriev I.V."/>
            <person name="Zhong S."/>
            <person name="Turgeon B.G."/>
        </authorList>
    </citation>
    <scope>NUCLEOTIDE SEQUENCE [LARGE SCALE GENOMIC DNA]</scope>
    <source>
        <strain evidence="2">28A</strain>
    </source>
</reference>
<organism evidence="1 2">
    <name type="scientific">Exserohilum turcicum (strain 28A)</name>
    <name type="common">Northern leaf blight fungus</name>
    <name type="synonym">Setosphaeria turcica</name>
    <dbReference type="NCBI Taxonomy" id="671987"/>
    <lineage>
        <taxon>Eukaryota</taxon>
        <taxon>Fungi</taxon>
        <taxon>Dikarya</taxon>
        <taxon>Ascomycota</taxon>
        <taxon>Pezizomycotina</taxon>
        <taxon>Dothideomycetes</taxon>
        <taxon>Pleosporomycetidae</taxon>
        <taxon>Pleosporales</taxon>
        <taxon>Pleosporineae</taxon>
        <taxon>Pleosporaceae</taxon>
        <taxon>Exserohilum</taxon>
    </lineage>
</organism>
<reference evidence="1 2" key="1">
    <citation type="journal article" date="2012" name="PLoS Pathog.">
        <title>Diverse lifestyles and strategies of plant pathogenesis encoded in the genomes of eighteen Dothideomycetes fungi.</title>
        <authorList>
            <person name="Ohm R.A."/>
            <person name="Feau N."/>
            <person name="Henrissat B."/>
            <person name="Schoch C.L."/>
            <person name="Horwitz B.A."/>
            <person name="Barry K.W."/>
            <person name="Condon B.J."/>
            <person name="Copeland A.C."/>
            <person name="Dhillon B."/>
            <person name="Glaser F."/>
            <person name="Hesse C.N."/>
            <person name="Kosti I."/>
            <person name="LaButti K."/>
            <person name="Lindquist E.A."/>
            <person name="Lucas S."/>
            <person name="Salamov A.A."/>
            <person name="Bradshaw R.E."/>
            <person name="Ciuffetti L."/>
            <person name="Hamelin R.C."/>
            <person name="Kema G.H.J."/>
            <person name="Lawrence C."/>
            <person name="Scott J.A."/>
            <person name="Spatafora J.W."/>
            <person name="Turgeon B.G."/>
            <person name="de Wit P.J.G.M."/>
            <person name="Zhong S."/>
            <person name="Goodwin S.B."/>
            <person name="Grigoriev I.V."/>
        </authorList>
    </citation>
    <scope>NUCLEOTIDE SEQUENCE [LARGE SCALE GENOMIC DNA]</scope>
    <source>
        <strain evidence="2">28A</strain>
    </source>
</reference>
<name>R0IFC5_EXST2</name>
<protein>
    <submittedName>
        <fullName evidence="1">Uncharacterized protein</fullName>
    </submittedName>
</protein>
<gene>
    <name evidence="1" type="ORF">SETTUDRAFT_21119</name>
</gene>